<comment type="caution">
    <text evidence="11">The sequence shown here is derived from an EMBL/GenBank/DDBJ whole genome shotgun (WGS) entry which is preliminary data.</text>
</comment>
<name>A0ABQ8EZW8_9FUNG</name>
<dbReference type="Pfam" id="PF07915">
    <property type="entry name" value="PRKCSH"/>
    <property type="match status" value="1"/>
</dbReference>
<sequence length="493" mass="54007">MHASTLLLRLLAVVFTGLLCPSAPGQTKGVAAMASTTDTGDTESRDSPGNSHPSQEQPQLLHVFDDMFSSPMLKMVLSSQVLTNAEASTLHATIPDRIIQLSHGMARYICELPTNLDVLPMSPLGPTDAEQNHIIVQALDKLSHLDSSCMTHNDRLWYYEFCPEKYVRQHYSWPSASGSASQANLEYFLGYFDAAFAPKSAGLHAGYPTKPNLVEGGDSGQYYLRQTWGFGAFCEDTGEHRTVEIQYHCCSEEHISYLREYSICKYILVVHTPLMCFHPIFKTQQKDAHGQIECMQLAEDSESAILATKKMYNDEKDTMKLSTLLSSHTPGHSESVEWLTLQDMATRGCKSPIKCRSSSHSDKLHPNSLDQTMVNELLSGASGTIANGEPVAPSGGGKQSSSAAKKDLPISSSDMMDLLNTAALEETTIDQEFATIRALKAVRHKLGIARRKLNQMRSEAPVGRPVTVAGMEDSLSPEGMDGLEENDDDADAV</sequence>
<dbReference type="InterPro" id="IPR009011">
    <property type="entry name" value="Man6P_isomerase_rcpt-bd_dom_sf"/>
</dbReference>
<evidence type="ECO:0000256" key="8">
    <source>
        <dbReference type="SAM" id="MobiDB-lite"/>
    </source>
</evidence>
<evidence type="ECO:0000256" key="6">
    <source>
        <dbReference type="ARBA" id="ARBA00022824"/>
    </source>
</evidence>
<comment type="subcellular location">
    <subcellularLocation>
        <location evidence="1">Endoplasmic reticulum membrane</location>
        <topology evidence="1">Peripheral membrane protein</topology>
        <orientation evidence="1">Lumenal side</orientation>
    </subcellularLocation>
</comment>
<dbReference type="Gene3D" id="2.70.130.10">
    <property type="entry name" value="Mannose-6-phosphate receptor binding domain"/>
    <property type="match status" value="1"/>
</dbReference>
<evidence type="ECO:0000313" key="12">
    <source>
        <dbReference type="Proteomes" id="UP001648503"/>
    </source>
</evidence>
<dbReference type="PANTHER" id="PTHR15414:SF0">
    <property type="entry name" value="ENDOPLASMIC RETICULUM LECTIN 1"/>
    <property type="match status" value="1"/>
</dbReference>
<keyword evidence="5" id="KW-0430">Lectin</keyword>
<evidence type="ECO:0000256" key="1">
    <source>
        <dbReference type="ARBA" id="ARBA00004367"/>
    </source>
</evidence>
<feature type="region of interest" description="Disordered" evidence="8">
    <location>
        <begin position="26"/>
        <end position="57"/>
    </location>
</feature>
<feature type="domain" description="MRH" evidence="10">
    <location>
        <begin position="136"/>
        <end position="278"/>
    </location>
</feature>
<accession>A0ABQ8EZW8</accession>
<evidence type="ECO:0000256" key="5">
    <source>
        <dbReference type="ARBA" id="ARBA00022734"/>
    </source>
</evidence>
<evidence type="ECO:0000256" key="3">
    <source>
        <dbReference type="ARBA" id="ARBA00018727"/>
    </source>
</evidence>
<feature type="region of interest" description="Disordered" evidence="8">
    <location>
        <begin position="384"/>
        <end position="409"/>
    </location>
</feature>
<dbReference type="PANTHER" id="PTHR15414">
    <property type="entry name" value="OS-9-RELATED"/>
    <property type="match status" value="1"/>
</dbReference>
<keyword evidence="6" id="KW-0256">Endoplasmic reticulum</keyword>
<evidence type="ECO:0000259" key="10">
    <source>
        <dbReference type="PROSITE" id="PS51914"/>
    </source>
</evidence>
<dbReference type="PROSITE" id="PS51914">
    <property type="entry name" value="MRH"/>
    <property type="match status" value="1"/>
</dbReference>
<feature type="region of interest" description="Disordered" evidence="8">
    <location>
        <begin position="465"/>
        <end position="493"/>
    </location>
</feature>
<evidence type="ECO:0000256" key="7">
    <source>
        <dbReference type="ARBA" id="ARBA00023157"/>
    </source>
</evidence>
<keyword evidence="7" id="KW-1015">Disulfide bond</keyword>
<evidence type="ECO:0000313" key="11">
    <source>
        <dbReference type="EMBL" id="KAH6589588.1"/>
    </source>
</evidence>
<keyword evidence="12" id="KW-1185">Reference proteome</keyword>
<dbReference type="Proteomes" id="UP001648503">
    <property type="component" value="Unassembled WGS sequence"/>
</dbReference>
<evidence type="ECO:0000256" key="2">
    <source>
        <dbReference type="ARBA" id="ARBA00009918"/>
    </source>
</evidence>
<keyword evidence="4 9" id="KW-0732">Signal</keyword>
<reference evidence="11 12" key="1">
    <citation type="submission" date="2021-02" db="EMBL/GenBank/DDBJ databases">
        <title>Variation within the Batrachochytrium salamandrivorans European outbreak.</title>
        <authorList>
            <person name="Kelly M."/>
            <person name="Pasmans F."/>
            <person name="Shea T.P."/>
            <person name="Munoz J.F."/>
            <person name="Carranza S."/>
            <person name="Cuomo C.A."/>
            <person name="Martel A."/>
        </authorList>
    </citation>
    <scope>NUCLEOTIDE SEQUENCE [LARGE SCALE GENOMIC DNA]</scope>
    <source>
        <strain evidence="11 12">AMFP18/2</strain>
    </source>
</reference>
<comment type="similarity">
    <text evidence="2">Belongs to the OS-9 family.</text>
</comment>
<dbReference type="InterPro" id="IPR045149">
    <property type="entry name" value="OS-9-like"/>
</dbReference>
<organism evidence="11 12">
    <name type="scientific">Batrachochytrium salamandrivorans</name>
    <dbReference type="NCBI Taxonomy" id="1357716"/>
    <lineage>
        <taxon>Eukaryota</taxon>
        <taxon>Fungi</taxon>
        <taxon>Fungi incertae sedis</taxon>
        <taxon>Chytridiomycota</taxon>
        <taxon>Chytridiomycota incertae sedis</taxon>
        <taxon>Chytridiomycetes</taxon>
        <taxon>Rhizophydiales</taxon>
        <taxon>Rhizophydiales incertae sedis</taxon>
        <taxon>Batrachochytrium</taxon>
    </lineage>
</organism>
<protein>
    <recommendedName>
        <fullName evidence="3">Protein OS-9 homolog</fullName>
    </recommendedName>
</protein>
<feature type="compositionally biased region" description="Acidic residues" evidence="8">
    <location>
        <begin position="481"/>
        <end position="493"/>
    </location>
</feature>
<feature type="chain" id="PRO_5046300504" description="Protein OS-9 homolog" evidence="9">
    <location>
        <begin position="26"/>
        <end position="493"/>
    </location>
</feature>
<evidence type="ECO:0000256" key="9">
    <source>
        <dbReference type="SAM" id="SignalP"/>
    </source>
</evidence>
<dbReference type="InterPro" id="IPR044865">
    <property type="entry name" value="MRH_dom"/>
</dbReference>
<feature type="signal peptide" evidence="9">
    <location>
        <begin position="1"/>
        <end position="25"/>
    </location>
</feature>
<feature type="compositionally biased region" description="Polar residues" evidence="8">
    <location>
        <begin position="47"/>
        <end position="57"/>
    </location>
</feature>
<dbReference type="EMBL" id="JAFCIX010000445">
    <property type="protein sequence ID" value="KAH6589588.1"/>
    <property type="molecule type" value="Genomic_DNA"/>
</dbReference>
<gene>
    <name evidence="11" type="ORF">BASA50_009943</name>
</gene>
<evidence type="ECO:0000256" key="4">
    <source>
        <dbReference type="ARBA" id="ARBA00022729"/>
    </source>
</evidence>
<dbReference type="InterPro" id="IPR012913">
    <property type="entry name" value="OS9-like_dom"/>
</dbReference>
<proteinExistence type="inferred from homology"/>